<evidence type="ECO:0000256" key="4">
    <source>
        <dbReference type="PROSITE-ProRule" id="PRU00433"/>
    </source>
</evidence>
<dbReference type="InterPro" id="IPR009056">
    <property type="entry name" value="Cyt_c-like_dom"/>
</dbReference>
<comment type="caution">
    <text evidence="7">The sequence shown here is derived from an EMBL/GenBank/DDBJ whole genome shotgun (WGS) entry which is preliminary data.</text>
</comment>
<protein>
    <submittedName>
        <fullName evidence="7">Mono/diheme cytochrome c family protein</fullName>
    </submittedName>
</protein>
<keyword evidence="2 4" id="KW-0479">Metal-binding</keyword>
<proteinExistence type="predicted"/>
<dbReference type="InterPro" id="IPR036909">
    <property type="entry name" value="Cyt_c-like_dom_sf"/>
</dbReference>
<accession>A0A852VFY1</accession>
<evidence type="ECO:0000256" key="3">
    <source>
        <dbReference type="ARBA" id="ARBA00023004"/>
    </source>
</evidence>
<keyword evidence="3 4" id="KW-0408">Iron</keyword>
<evidence type="ECO:0000256" key="5">
    <source>
        <dbReference type="SAM" id="SignalP"/>
    </source>
</evidence>
<dbReference type="AlphaFoldDB" id="A0A852VFY1"/>
<organism evidence="7 8">
    <name type="scientific">Tunturiibacter lichenicola</name>
    <dbReference type="NCBI Taxonomy" id="2051959"/>
    <lineage>
        <taxon>Bacteria</taxon>
        <taxon>Pseudomonadati</taxon>
        <taxon>Acidobacteriota</taxon>
        <taxon>Terriglobia</taxon>
        <taxon>Terriglobales</taxon>
        <taxon>Acidobacteriaceae</taxon>
        <taxon>Tunturiibacter</taxon>
    </lineage>
</organism>
<evidence type="ECO:0000313" key="8">
    <source>
        <dbReference type="Proteomes" id="UP000564385"/>
    </source>
</evidence>
<dbReference type="Proteomes" id="UP000564385">
    <property type="component" value="Unassembled WGS sequence"/>
</dbReference>
<dbReference type="GO" id="GO:0009055">
    <property type="term" value="F:electron transfer activity"/>
    <property type="evidence" value="ECO:0007669"/>
    <property type="project" value="InterPro"/>
</dbReference>
<sequence length="104" mass="11611">MNQPYPFTYAFGLVALLTPFMAAQTQTQANQRTSAHVDQKASAKQNSPVLHNEGDRIFAQNCSRCHTAPDGFSPNISGTVVRHMRVRASLSQHDEQELLRFLNP</sequence>
<dbReference type="EMBL" id="JACCCU010000001">
    <property type="protein sequence ID" value="NYF88356.1"/>
    <property type="molecule type" value="Genomic_DNA"/>
</dbReference>
<dbReference type="GO" id="GO:0020037">
    <property type="term" value="F:heme binding"/>
    <property type="evidence" value="ECO:0007669"/>
    <property type="project" value="InterPro"/>
</dbReference>
<dbReference type="PROSITE" id="PS51007">
    <property type="entry name" value="CYTC"/>
    <property type="match status" value="1"/>
</dbReference>
<dbReference type="GO" id="GO:0046872">
    <property type="term" value="F:metal ion binding"/>
    <property type="evidence" value="ECO:0007669"/>
    <property type="project" value="UniProtKB-KW"/>
</dbReference>
<dbReference type="Gene3D" id="1.10.760.10">
    <property type="entry name" value="Cytochrome c-like domain"/>
    <property type="match status" value="1"/>
</dbReference>
<feature type="domain" description="Cytochrome c" evidence="6">
    <location>
        <begin position="49"/>
        <end position="104"/>
    </location>
</feature>
<evidence type="ECO:0000256" key="1">
    <source>
        <dbReference type="ARBA" id="ARBA00022617"/>
    </source>
</evidence>
<reference evidence="7 8" key="1">
    <citation type="submission" date="2020-07" db="EMBL/GenBank/DDBJ databases">
        <title>Genomic Encyclopedia of Type Strains, Phase IV (KMG-V): Genome sequencing to study the core and pangenomes of soil and plant-associated prokaryotes.</title>
        <authorList>
            <person name="Whitman W."/>
        </authorList>
    </citation>
    <scope>NUCLEOTIDE SEQUENCE [LARGE SCALE GENOMIC DNA]</scope>
    <source>
        <strain evidence="7 8">M8UP22</strain>
    </source>
</reference>
<evidence type="ECO:0000256" key="2">
    <source>
        <dbReference type="ARBA" id="ARBA00022723"/>
    </source>
</evidence>
<evidence type="ECO:0000313" key="7">
    <source>
        <dbReference type="EMBL" id="NYF88356.1"/>
    </source>
</evidence>
<feature type="chain" id="PRO_5032400233" evidence="5">
    <location>
        <begin position="23"/>
        <end position="104"/>
    </location>
</feature>
<evidence type="ECO:0000259" key="6">
    <source>
        <dbReference type="PROSITE" id="PS51007"/>
    </source>
</evidence>
<gene>
    <name evidence="7" type="ORF">HDF08_000423</name>
</gene>
<dbReference type="SUPFAM" id="SSF46626">
    <property type="entry name" value="Cytochrome c"/>
    <property type="match status" value="1"/>
</dbReference>
<feature type="signal peptide" evidence="5">
    <location>
        <begin position="1"/>
        <end position="22"/>
    </location>
</feature>
<keyword evidence="1 4" id="KW-0349">Heme</keyword>
<keyword evidence="5" id="KW-0732">Signal</keyword>
<name>A0A852VFY1_9BACT</name>